<feature type="binding site" evidence="7">
    <location>
        <position position="464"/>
    </location>
    <ligand>
        <name>Mn(2+)</name>
        <dbReference type="ChEBI" id="CHEBI:29035"/>
    </ligand>
</feature>
<dbReference type="EMBL" id="CP144746">
    <property type="protein sequence ID" value="WVZ57676.1"/>
    <property type="molecule type" value="Genomic_DNA"/>
</dbReference>
<name>A0AAQ3SN99_PASNO</name>
<evidence type="ECO:0000256" key="9">
    <source>
        <dbReference type="SAM" id="MobiDB-lite"/>
    </source>
</evidence>
<evidence type="ECO:0000313" key="10">
    <source>
        <dbReference type="EMBL" id="WVZ57676.1"/>
    </source>
</evidence>
<feature type="region of interest" description="Disordered" evidence="9">
    <location>
        <begin position="1"/>
        <end position="55"/>
    </location>
</feature>
<evidence type="ECO:0000313" key="11">
    <source>
        <dbReference type="Proteomes" id="UP001341281"/>
    </source>
</evidence>
<dbReference type="Pfam" id="PF01474">
    <property type="entry name" value="DAHP_synth_2"/>
    <property type="match status" value="1"/>
</dbReference>
<dbReference type="PANTHER" id="PTHR21337:SF23">
    <property type="entry name" value="PHOSPHO-2-DEHYDRO-3-DEOXYHEPTONATE ALDOLASE"/>
    <property type="match status" value="1"/>
</dbReference>
<keyword evidence="8" id="KW-0150">Chloroplast</keyword>
<feature type="binding site" evidence="7">
    <location>
        <position position="147"/>
    </location>
    <ligand>
        <name>phosphoenolpyruvate</name>
        <dbReference type="ChEBI" id="CHEBI:58702"/>
    </ligand>
</feature>
<feature type="binding site" evidence="7">
    <location>
        <position position="108"/>
    </location>
    <ligand>
        <name>Mn(2+)</name>
        <dbReference type="ChEBI" id="CHEBI:29035"/>
    </ligand>
</feature>
<feature type="binding site" evidence="7">
    <location>
        <begin position="306"/>
        <end position="307"/>
    </location>
    <ligand>
        <name>phosphoenolpyruvate</name>
        <dbReference type="ChEBI" id="CHEBI:58702"/>
    </ligand>
</feature>
<evidence type="ECO:0000256" key="4">
    <source>
        <dbReference type="ARBA" id="ARBA00022679"/>
    </source>
</evidence>
<organism evidence="10 11">
    <name type="scientific">Paspalum notatum var. saurae</name>
    <dbReference type="NCBI Taxonomy" id="547442"/>
    <lineage>
        <taxon>Eukaryota</taxon>
        <taxon>Viridiplantae</taxon>
        <taxon>Streptophyta</taxon>
        <taxon>Embryophyta</taxon>
        <taxon>Tracheophyta</taxon>
        <taxon>Spermatophyta</taxon>
        <taxon>Magnoliopsida</taxon>
        <taxon>Liliopsida</taxon>
        <taxon>Poales</taxon>
        <taxon>Poaceae</taxon>
        <taxon>PACMAD clade</taxon>
        <taxon>Panicoideae</taxon>
        <taxon>Andropogonodae</taxon>
        <taxon>Paspaleae</taxon>
        <taxon>Paspalinae</taxon>
        <taxon>Paspalum</taxon>
    </lineage>
</organism>
<evidence type="ECO:0000256" key="7">
    <source>
        <dbReference type="PIRSR" id="PIRSR602480-1"/>
    </source>
</evidence>
<keyword evidence="8" id="KW-0934">Plastid</keyword>
<comment type="cofactor">
    <cofactor evidence="7">
        <name>Mn(2+)</name>
        <dbReference type="ChEBI" id="CHEBI:29035"/>
    </cofactor>
    <cofactor evidence="7">
        <name>Co(2+)</name>
        <dbReference type="ChEBI" id="CHEBI:48828"/>
    </cofactor>
    <cofactor evidence="7">
        <name>Cd(2+)</name>
        <dbReference type="ChEBI" id="CHEBI:48775"/>
    </cofactor>
    <text evidence="7">Binds 1 divalent cation per subunit. The enzyme is active with manganese, cobalt or cadmium ions.</text>
</comment>
<dbReference type="AlphaFoldDB" id="A0AAQ3SN99"/>
<dbReference type="SUPFAM" id="SSF51569">
    <property type="entry name" value="Aldolase"/>
    <property type="match status" value="1"/>
</dbReference>
<keyword evidence="7" id="KW-0464">Manganese</keyword>
<comment type="catalytic activity">
    <reaction evidence="6 8">
        <text>D-erythrose 4-phosphate + phosphoenolpyruvate + H2O = 7-phospho-2-dehydro-3-deoxy-D-arabino-heptonate + phosphate</text>
        <dbReference type="Rhea" id="RHEA:14717"/>
        <dbReference type="ChEBI" id="CHEBI:15377"/>
        <dbReference type="ChEBI" id="CHEBI:16897"/>
        <dbReference type="ChEBI" id="CHEBI:43474"/>
        <dbReference type="ChEBI" id="CHEBI:58394"/>
        <dbReference type="ChEBI" id="CHEBI:58702"/>
        <dbReference type="EC" id="2.5.1.54"/>
    </reaction>
</comment>
<protein>
    <recommendedName>
        <fullName evidence="8">Phospho-2-dehydro-3-deoxyheptonate aldolase</fullName>
        <ecNumber evidence="8">2.5.1.54</ecNumber>
    </recommendedName>
</protein>
<dbReference type="GO" id="GO:0009507">
    <property type="term" value="C:chloroplast"/>
    <property type="evidence" value="ECO:0007669"/>
    <property type="project" value="UniProtKB-SubCell"/>
</dbReference>
<keyword evidence="11" id="KW-1185">Reference proteome</keyword>
<evidence type="ECO:0000256" key="8">
    <source>
        <dbReference type="RuleBase" id="RU363071"/>
    </source>
</evidence>
<dbReference type="EC" id="2.5.1.54" evidence="8"/>
<comment type="pathway">
    <text evidence="1 8">Metabolic intermediate biosynthesis; chorismate biosynthesis; chorismate from D-erythrose 4-phosphate and phosphoenolpyruvate: step 1/7.</text>
</comment>
<dbReference type="Proteomes" id="UP001341281">
    <property type="component" value="Chromosome 02"/>
</dbReference>
<dbReference type="GO" id="GO:0003849">
    <property type="term" value="F:3-deoxy-7-phosphoheptulonate synthase activity"/>
    <property type="evidence" value="ECO:0007669"/>
    <property type="project" value="UniProtKB-EC"/>
</dbReference>
<reference evidence="10 11" key="1">
    <citation type="submission" date="2024-02" db="EMBL/GenBank/DDBJ databases">
        <title>High-quality chromosome-scale genome assembly of Pensacola bahiagrass (Paspalum notatum Flugge var. saurae).</title>
        <authorList>
            <person name="Vega J.M."/>
            <person name="Podio M."/>
            <person name="Orjuela J."/>
            <person name="Siena L.A."/>
            <person name="Pessino S.C."/>
            <person name="Combes M.C."/>
            <person name="Mariac C."/>
            <person name="Albertini E."/>
            <person name="Pupilli F."/>
            <person name="Ortiz J.P.A."/>
            <person name="Leblanc O."/>
        </authorList>
    </citation>
    <scope>NUCLEOTIDE SEQUENCE [LARGE SCALE GENOMIC DNA]</scope>
    <source>
        <strain evidence="10">R1</strain>
        <tissue evidence="10">Leaf</tissue>
    </source>
</reference>
<dbReference type="FunFam" id="3.20.20.70:FF:000128">
    <property type="entry name" value="Phospho-2-dehydro-3-deoxyheptonate aldolase"/>
    <property type="match status" value="1"/>
</dbReference>
<dbReference type="PANTHER" id="PTHR21337">
    <property type="entry name" value="PHOSPHO-2-DEHYDRO-3-DEOXYHEPTONATE ALDOLASE 1, 2"/>
    <property type="match status" value="1"/>
</dbReference>
<keyword evidence="3 8" id="KW-0028">Amino-acid biosynthesis</keyword>
<evidence type="ECO:0000256" key="5">
    <source>
        <dbReference type="ARBA" id="ARBA00023141"/>
    </source>
</evidence>
<dbReference type="NCBIfam" id="TIGR01358">
    <property type="entry name" value="DAHP_synth_II"/>
    <property type="match status" value="1"/>
</dbReference>
<feature type="binding site" evidence="7">
    <location>
        <position position="360"/>
    </location>
    <ligand>
        <name>phosphoenolpyruvate</name>
        <dbReference type="ChEBI" id="CHEBI:58702"/>
    </ligand>
</feature>
<feature type="compositionally biased region" description="Low complexity" evidence="9">
    <location>
        <begin position="16"/>
        <end position="38"/>
    </location>
</feature>
<feature type="binding site" evidence="7">
    <location>
        <position position="392"/>
    </location>
    <ligand>
        <name>Mn(2+)</name>
        <dbReference type="ChEBI" id="CHEBI:29035"/>
    </ligand>
</feature>
<evidence type="ECO:0000256" key="2">
    <source>
        <dbReference type="ARBA" id="ARBA00008911"/>
    </source>
</evidence>
<feature type="binding site" evidence="7">
    <location>
        <position position="434"/>
    </location>
    <ligand>
        <name>Mn(2+)</name>
        <dbReference type="ChEBI" id="CHEBI:29035"/>
    </ligand>
</feature>
<comment type="subcellular location">
    <subcellularLocation>
        <location evidence="8">Plastid</location>
        <location evidence="8">Chloroplast</location>
    </subcellularLocation>
</comment>
<proteinExistence type="inferred from homology"/>
<comment type="similarity">
    <text evidence="2 8">Belongs to the class-II DAHP synthase family.</text>
</comment>
<evidence type="ECO:0000256" key="3">
    <source>
        <dbReference type="ARBA" id="ARBA00022605"/>
    </source>
</evidence>
<keyword evidence="8" id="KW-0809">Transit peptide</keyword>
<dbReference type="InterPro" id="IPR002480">
    <property type="entry name" value="DAHP_synth_2"/>
</dbReference>
<accession>A0AAQ3SN99</accession>
<sequence length="500" mass="55013">MATMGSLAIAPPAPAPAAARAPRTMPRRGPTAARAARGGTTGEWAPGSWRARPARQIPEYPDPAALEAAERSLAASPPLVFAGEARKLEERLGEAAMGRAFLLQGGDCAESFKEFSANNTRDTFRLMLQMAVVLTFGGQMPTIKVGRMGGQFAKPRSNPTETRDGVTLPSYRGDIINGDAFDEKSRVPDPERLIKAYNQSASTMNLLRGFAHGGFADLQRVTQWNLDFLMHHTQGDRYLELSQRVHDAIGFMVAAGLTPQHPIMTTAEFWTSHECLHLPYEQALTREDSITGLHYDCSAHMLWVGERTRQLDGAHVEFLRGISNPLGVKVSDKLDPSELVKLCEILNPHNKAGRLTLITRMGAENTRVKLPYMIRAVRQAGIIVTWVSDPMHGNTISAPCGLKTRSFDAIRAELRAFFDVHEQEGTHPGGIHLEMTGQNVTECIGGSKVVTFDDLSARYHTHCDPRLNASQSLELAFAIAERLRRKREMTWKTLISSVAA</sequence>
<keyword evidence="5 8" id="KW-0057">Aromatic amino acid biosynthesis</keyword>
<dbReference type="InterPro" id="IPR013785">
    <property type="entry name" value="Aldolase_TIM"/>
</dbReference>
<keyword evidence="7" id="KW-0104">Cadmium</keyword>
<dbReference type="GO" id="GO:0009073">
    <property type="term" value="P:aromatic amino acid family biosynthetic process"/>
    <property type="evidence" value="ECO:0007669"/>
    <property type="project" value="UniProtKB-KW"/>
</dbReference>
<feature type="binding site" evidence="7">
    <location>
        <position position="329"/>
    </location>
    <ligand>
        <name>phosphoenolpyruvate</name>
        <dbReference type="ChEBI" id="CHEBI:58702"/>
    </ligand>
</feature>
<keyword evidence="4 8" id="KW-0808">Transferase</keyword>
<dbReference type="Gene3D" id="3.20.20.70">
    <property type="entry name" value="Aldolase class I"/>
    <property type="match status" value="1"/>
</dbReference>
<dbReference type="GO" id="GO:0008652">
    <property type="term" value="P:amino acid biosynthetic process"/>
    <property type="evidence" value="ECO:0007669"/>
    <property type="project" value="UniProtKB-KW"/>
</dbReference>
<keyword evidence="7" id="KW-0170">Cobalt</keyword>
<gene>
    <name evidence="10" type="ORF">U9M48_008031</name>
</gene>
<evidence type="ECO:0000256" key="1">
    <source>
        <dbReference type="ARBA" id="ARBA00004688"/>
    </source>
</evidence>
<evidence type="ECO:0000256" key="6">
    <source>
        <dbReference type="ARBA" id="ARBA00047508"/>
    </source>
</evidence>